<dbReference type="Gene3D" id="1.10.150.240">
    <property type="entry name" value="Putative phosphatase, domain 2"/>
    <property type="match status" value="1"/>
</dbReference>
<dbReference type="PANTHER" id="PTHR42896:SF2">
    <property type="entry name" value="CBBY-LIKE PROTEIN"/>
    <property type="match status" value="1"/>
</dbReference>
<dbReference type="AlphaFoldDB" id="A0AAW0YLG8"/>
<evidence type="ECO:0000313" key="2">
    <source>
        <dbReference type="Proteomes" id="UP001388673"/>
    </source>
</evidence>
<dbReference type="GO" id="GO:0016791">
    <property type="term" value="F:phosphatase activity"/>
    <property type="evidence" value="ECO:0007669"/>
    <property type="project" value="UniProtKB-ARBA"/>
</dbReference>
<dbReference type="PANTHER" id="PTHR42896">
    <property type="entry name" value="XYLULOSE-1,5-BISPHOSPHATE (XUBP) PHOSPHATASE"/>
    <property type="match status" value="1"/>
</dbReference>
<dbReference type="SFLD" id="SFLDS00003">
    <property type="entry name" value="Haloacid_Dehalogenase"/>
    <property type="match status" value="1"/>
</dbReference>
<proteinExistence type="predicted"/>
<name>A0AAW0YLG8_9TREE</name>
<dbReference type="SUPFAM" id="SSF56784">
    <property type="entry name" value="HAD-like"/>
    <property type="match status" value="1"/>
</dbReference>
<comment type="caution">
    <text evidence="1">The sequence shown here is derived from an EMBL/GenBank/DDBJ whole genome shotgun (WGS) entry which is preliminary data.</text>
</comment>
<dbReference type="InterPro" id="IPR044999">
    <property type="entry name" value="CbbY-like"/>
</dbReference>
<protein>
    <submittedName>
        <fullName evidence="1">Uncharacterized protein</fullName>
    </submittedName>
</protein>
<gene>
    <name evidence="1" type="ORF">IAR55_005186</name>
</gene>
<sequence>MPAVSSCAVALHTSAHTAQISTILFDCDNTLVLSEPLAFEACAELSNAIISAYAPSVTHRYAGPELQREFVGRNFRGLIAALEEKHGFIVPAEDLDGWVEKELGTTIGKIKAAAVPCEGVMPILESLRSEGKYNLSIVSSSALPRVLASIETTHQDVFFPPSNVFSAASMSPPTTKPDPAVYLYACQQLGVEPKASVAIEDSKSGATAATRAGIPLIGYVGPYHDEGQGGG</sequence>
<organism evidence="1 2">
    <name type="scientific">Kwoniella newhampshirensis</name>
    <dbReference type="NCBI Taxonomy" id="1651941"/>
    <lineage>
        <taxon>Eukaryota</taxon>
        <taxon>Fungi</taxon>
        <taxon>Dikarya</taxon>
        <taxon>Basidiomycota</taxon>
        <taxon>Agaricomycotina</taxon>
        <taxon>Tremellomycetes</taxon>
        <taxon>Tremellales</taxon>
        <taxon>Cryptococcaceae</taxon>
        <taxon>Kwoniella</taxon>
    </lineage>
</organism>
<dbReference type="InterPro" id="IPR036412">
    <property type="entry name" value="HAD-like_sf"/>
</dbReference>
<dbReference type="InterPro" id="IPR023214">
    <property type="entry name" value="HAD_sf"/>
</dbReference>
<evidence type="ECO:0000313" key="1">
    <source>
        <dbReference type="EMBL" id="KAK8847329.1"/>
    </source>
</evidence>
<dbReference type="CDD" id="cd07505">
    <property type="entry name" value="HAD_BPGM-like"/>
    <property type="match status" value="1"/>
</dbReference>
<dbReference type="KEGG" id="kne:92182444"/>
<reference evidence="1 2" key="1">
    <citation type="journal article" date="2024" name="bioRxiv">
        <title>Comparative genomics of Cryptococcus and Kwoniella reveals pathogenesis evolution and contrasting karyotype dynamics via intercentromeric recombination or chromosome fusion.</title>
        <authorList>
            <person name="Coelho M.A."/>
            <person name="David-Palma M."/>
            <person name="Shea T."/>
            <person name="Bowers K."/>
            <person name="McGinley-Smith S."/>
            <person name="Mohammad A.W."/>
            <person name="Gnirke A."/>
            <person name="Yurkov A.M."/>
            <person name="Nowrousian M."/>
            <person name="Sun S."/>
            <person name="Cuomo C.A."/>
            <person name="Heitman J."/>
        </authorList>
    </citation>
    <scope>NUCLEOTIDE SEQUENCE [LARGE SCALE GENOMIC DNA]</scope>
    <source>
        <strain evidence="1 2">CBS 13917</strain>
    </source>
</reference>
<dbReference type="Proteomes" id="UP001388673">
    <property type="component" value="Unassembled WGS sequence"/>
</dbReference>
<dbReference type="SFLD" id="SFLDG01129">
    <property type="entry name" value="C1.5:_HAD__Beta-PGM__Phosphata"/>
    <property type="match status" value="1"/>
</dbReference>
<dbReference type="InterPro" id="IPR023198">
    <property type="entry name" value="PGP-like_dom2"/>
</dbReference>
<dbReference type="Pfam" id="PF00702">
    <property type="entry name" value="Hydrolase"/>
    <property type="match status" value="1"/>
</dbReference>
<dbReference type="NCBIfam" id="TIGR01509">
    <property type="entry name" value="HAD-SF-IA-v3"/>
    <property type="match status" value="1"/>
</dbReference>
<dbReference type="RefSeq" id="XP_066800847.1">
    <property type="nucleotide sequence ID" value="XM_066948279.1"/>
</dbReference>
<keyword evidence="2" id="KW-1185">Reference proteome</keyword>
<dbReference type="EMBL" id="JBCAWK010000010">
    <property type="protein sequence ID" value="KAK8847329.1"/>
    <property type="molecule type" value="Genomic_DNA"/>
</dbReference>
<dbReference type="Gene3D" id="3.40.50.1000">
    <property type="entry name" value="HAD superfamily/HAD-like"/>
    <property type="match status" value="1"/>
</dbReference>
<dbReference type="InterPro" id="IPR006439">
    <property type="entry name" value="HAD-SF_hydro_IA"/>
</dbReference>
<accession>A0AAW0YLG8</accession>
<dbReference type="GeneID" id="92182444"/>